<evidence type="ECO:0000256" key="1">
    <source>
        <dbReference type="SAM" id="MobiDB-lite"/>
    </source>
</evidence>
<protein>
    <submittedName>
        <fullName evidence="2">Uncharacterized protein</fullName>
    </submittedName>
</protein>
<name>A0A7J6JZ10_TOXGO</name>
<organism evidence="2 3">
    <name type="scientific">Toxoplasma gondii</name>
    <dbReference type="NCBI Taxonomy" id="5811"/>
    <lineage>
        <taxon>Eukaryota</taxon>
        <taxon>Sar</taxon>
        <taxon>Alveolata</taxon>
        <taxon>Apicomplexa</taxon>
        <taxon>Conoidasida</taxon>
        <taxon>Coccidia</taxon>
        <taxon>Eucoccidiorida</taxon>
        <taxon>Eimeriorina</taxon>
        <taxon>Sarcocystidae</taxon>
        <taxon>Toxoplasma</taxon>
    </lineage>
</organism>
<gene>
    <name evidence="2" type="ORF">TGRH88_054040</name>
</gene>
<dbReference type="EMBL" id="JAAUHK010000196">
    <property type="protein sequence ID" value="KAF4639632.1"/>
    <property type="molecule type" value="Genomic_DNA"/>
</dbReference>
<proteinExistence type="predicted"/>
<evidence type="ECO:0000313" key="2">
    <source>
        <dbReference type="EMBL" id="KAF4639632.1"/>
    </source>
</evidence>
<feature type="compositionally biased region" description="Polar residues" evidence="1">
    <location>
        <begin position="65"/>
        <end position="77"/>
    </location>
</feature>
<dbReference type="Proteomes" id="UP000557509">
    <property type="component" value="Unassembled WGS sequence"/>
</dbReference>
<reference evidence="2 3" key="1">
    <citation type="submission" date="2020-03" db="EMBL/GenBank/DDBJ databases">
        <title>Genome sequence of Toxoplasma gondii RH-88 strain.</title>
        <authorList>
            <person name="Lorenzi H.A."/>
            <person name="Venepally P."/>
            <person name="Rozenberg A."/>
            <person name="Sibley D."/>
        </authorList>
    </citation>
    <scope>NUCLEOTIDE SEQUENCE [LARGE SCALE GENOMIC DNA]</scope>
    <source>
        <strain evidence="2 3">RH-88</strain>
    </source>
</reference>
<accession>A0A7J6JZ10</accession>
<comment type="caution">
    <text evidence="2">The sequence shown here is derived from an EMBL/GenBank/DDBJ whole genome shotgun (WGS) entry which is preliminary data.</text>
</comment>
<feature type="region of interest" description="Disordered" evidence="1">
    <location>
        <begin position="62"/>
        <end position="83"/>
    </location>
</feature>
<keyword evidence="3" id="KW-1185">Reference proteome</keyword>
<sequence length="83" mass="9031">MLIKKAVSFVDDYDAGAWKSRAYDNTCVSQRGPSAAACKTQPLAWRTASQTFFFTDARTTRKNSRMSASGEVSTDDTISGLAL</sequence>
<dbReference type="AlphaFoldDB" id="A0A7J6JZ10"/>
<evidence type="ECO:0000313" key="3">
    <source>
        <dbReference type="Proteomes" id="UP000557509"/>
    </source>
</evidence>